<sequence>KFLEENNLWKTSASDVKKNLSFPISECILGNVGVTKECPLEIEGWGEFKKPYPKVHFPRANPVASVNKENKENLITESTYFKENVKPPEYVEIASSSSPQKILSDSEIDIICSDLWCLGEKKIVLLSYYSGKMKLVKFIEDSLKFSGFTNLFFEKKRISNSLWESSLMAESGNNDTIIISMAYSPSLDKATKEAVEYIVCFFLKYCFTIF</sequence>
<dbReference type="EMBL" id="SEYY01002332">
    <property type="protein sequence ID" value="KAB7504798.1"/>
    <property type="molecule type" value="Genomic_DNA"/>
</dbReference>
<dbReference type="Proteomes" id="UP000326759">
    <property type="component" value="Unassembled WGS sequence"/>
</dbReference>
<feature type="non-terminal residue" evidence="1">
    <location>
        <position position="1"/>
    </location>
</feature>
<reference evidence="1 2" key="1">
    <citation type="journal article" date="2019" name="PLoS Biol.">
        <title>Sex chromosomes control vertical transmission of feminizing Wolbachia symbionts in an isopod.</title>
        <authorList>
            <person name="Becking T."/>
            <person name="Chebbi M.A."/>
            <person name="Giraud I."/>
            <person name="Moumen B."/>
            <person name="Laverre T."/>
            <person name="Caubet Y."/>
            <person name="Peccoud J."/>
            <person name="Gilbert C."/>
            <person name="Cordaux R."/>
        </authorList>
    </citation>
    <scope>NUCLEOTIDE SEQUENCE [LARGE SCALE GENOMIC DNA]</scope>
    <source>
        <strain evidence="1">ANa2</strain>
        <tissue evidence="1">Whole body excluding digestive tract and cuticle</tissue>
    </source>
</reference>
<feature type="non-terminal residue" evidence="1">
    <location>
        <position position="210"/>
    </location>
</feature>
<keyword evidence="2" id="KW-1185">Reference proteome</keyword>
<accession>A0A5N5TFE9</accession>
<dbReference type="OrthoDB" id="10352319at2759"/>
<dbReference type="AlphaFoldDB" id="A0A5N5TFE9"/>
<comment type="caution">
    <text evidence="1">The sequence shown here is derived from an EMBL/GenBank/DDBJ whole genome shotgun (WGS) entry which is preliminary data.</text>
</comment>
<evidence type="ECO:0000313" key="2">
    <source>
        <dbReference type="Proteomes" id="UP000326759"/>
    </source>
</evidence>
<gene>
    <name evidence="1" type="ORF">Anas_02271</name>
</gene>
<name>A0A5N5TFE9_9CRUS</name>
<proteinExistence type="predicted"/>
<organism evidence="1 2">
    <name type="scientific">Armadillidium nasatum</name>
    <dbReference type="NCBI Taxonomy" id="96803"/>
    <lineage>
        <taxon>Eukaryota</taxon>
        <taxon>Metazoa</taxon>
        <taxon>Ecdysozoa</taxon>
        <taxon>Arthropoda</taxon>
        <taxon>Crustacea</taxon>
        <taxon>Multicrustacea</taxon>
        <taxon>Malacostraca</taxon>
        <taxon>Eumalacostraca</taxon>
        <taxon>Peracarida</taxon>
        <taxon>Isopoda</taxon>
        <taxon>Oniscidea</taxon>
        <taxon>Crinocheta</taxon>
        <taxon>Armadillidiidae</taxon>
        <taxon>Armadillidium</taxon>
    </lineage>
</organism>
<evidence type="ECO:0000313" key="1">
    <source>
        <dbReference type="EMBL" id="KAB7504798.1"/>
    </source>
</evidence>
<protein>
    <submittedName>
        <fullName evidence="1">Uncharacterized protein</fullName>
    </submittedName>
</protein>